<dbReference type="EMBL" id="MEVT01000007">
    <property type="protein sequence ID" value="OGC63290.1"/>
    <property type="molecule type" value="Genomic_DNA"/>
</dbReference>
<sequence length="101" mass="11594">MLESSKDSIARAQLRQAKERITVNPRRSPRLTSEELALLLVRELPKDITVIKAIPRRKKGQNWLITYRFKGIRGYLAAKLYRTRSCTASGINKYAVYVCAL</sequence>
<organism evidence="1 2">
    <name type="scientific">candidate division WWE3 bacterium RIFOXYA2_FULL_46_9</name>
    <dbReference type="NCBI Taxonomy" id="1802636"/>
    <lineage>
        <taxon>Bacteria</taxon>
        <taxon>Katanobacteria</taxon>
    </lineage>
</organism>
<reference evidence="1 2" key="1">
    <citation type="journal article" date="2016" name="Nat. Commun.">
        <title>Thousands of microbial genomes shed light on interconnected biogeochemical processes in an aquifer system.</title>
        <authorList>
            <person name="Anantharaman K."/>
            <person name="Brown C.T."/>
            <person name="Hug L.A."/>
            <person name="Sharon I."/>
            <person name="Castelle C.J."/>
            <person name="Probst A.J."/>
            <person name="Thomas B.C."/>
            <person name="Singh A."/>
            <person name="Wilkins M.J."/>
            <person name="Karaoz U."/>
            <person name="Brodie E.L."/>
            <person name="Williams K.H."/>
            <person name="Hubbard S.S."/>
            <person name="Banfield J.F."/>
        </authorList>
    </citation>
    <scope>NUCLEOTIDE SEQUENCE [LARGE SCALE GENOMIC DNA]</scope>
</reference>
<name>A0A1F4W1Q2_UNCKA</name>
<dbReference type="AlphaFoldDB" id="A0A1F4W1Q2"/>
<evidence type="ECO:0000313" key="1">
    <source>
        <dbReference type="EMBL" id="OGC63290.1"/>
    </source>
</evidence>
<evidence type="ECO:0000313" key="2">
    <source>
        <dbReference type="Proteomes" id="UP000176614"/>
    </source>
</evidence>
<gene>
    <name evidence="1" type="ORF">A2264_02815</name>
</gene>
<dbReference type="Proteomes" id="UP000176614">
    <property type="component" value="Unassembled WGS sequence"/>
</dbReference>
<accession>A0A1F4W1Q2</accession>
<comment type="caution">
    <text evidence="1">The sequence shown here is derived from an EMBL/GenBank/DDBJ whole genome shotgun (WGS) entry which is preliminary data.</text>
</comment>
<protein>
    <submittedName>
        <fullName evidence="1">Uncharacterized protein</fullName>
    </submittedName>
</protein>
<proteinExistence type="predicted"/>